<keyword evidence="2" id="KW-0732">Signal</keyword>
<dbReference type="GO" id="GO:0005576">
    <property type="term" value="C:extracellular region"/>
    <property type="evidence" value="ECO:0007669"/>
    <property type="project" value="UniProtKB-SubCell"/>
</dbReference>
<dbReference type="PROSITE" id="PS51677">
    <property type="entry name" value="NODB"/>
    <property type="match status" value="1"/>
</dbReference>
<dbReference type="Proteomes" id="UP000616839">
    <property type="component" value="Unassembled WGS sequence"/>
</dbReference>
<dbReference type="GO" id="GO:0005975">
    <property type="term" value="P:carbohydrate metabolic process"/>
    <property type="evidence" value="ECO:0007669"/>
    <property type="project" value="InterPro"/>
</dbReference>
<dbReference type="SUPFAM" id="SSF52540">
    <property type="entry name" value="P-loop containing nucleoside triphosphate hydrolases"/>
    <property type="match status" value="1"/>
</dbReference>
<keyword evidence="6" id="KW-1185">Reference proteome</keyword>
<keyword evidence="3" id="KW-0472">Membrane</keyword>
<dbReference type="InterPro" id="IPR011330">
    <property type="entry name" value="Glyco_hydro/deAcase_b/a-brl"/>
</dbReference>
<comment type="caution">
    <text evidence="5">The sequence shown here is derived from an EMBL/GenBank/DDBJ whole genome shotgun (WGS) entry which is preliminary data.</text>
</comment>
<protein>
    <submittedName>
        <fullName evidence="5">Polysaccharide deacetylase family protein</fullName>
    </submittedName>
</protein>
<name>A0A927K3R0_9ACTN</name>
<dbReference type="Gene3D" id="3.20.20.370">
    <property type="entry name" value="Glycoside hydrolase/deacetylase"/>
    <property type="match status" value="1"/>
</dbReference>
<keyword evidence="3" id="KW-1133">Transmembrane helix</keyword>
<comment type="subcellular location">
    <subcellularLocation>
        <location evidence="1">Secreted</location>
    </subcellularLocation>
</comment>
<dbReference type="InterPro" id="IPR027417">
    <property type="entry name" value="P-loop_NTPase"/>
</dbReference>
<dbReference type="AlphaFoldDB" id="A0A927K3R0"/>
<evidence type="ECO:0000313" key="5">
    <source>
        <dbReference type="EMBL" id="MBD8869497.1"/>
    </source>
</evidence>
<keyword evidence="3" id="KW-0812">Transmembrane</keyword>
<reference evidence="5" key="1">
    <citation type="submission" date="2020-09" db="EMBL/GenBank/DDBJ databases">
        <title>Nocardioides sp. strain MJB4 16S ribosomal RNA gene Genome sequencing and assembly.</title>
        <authorList>
            <person name="Kim I."/>
        </authorList>
    </citation>
    <scope>NUCLEOTIDE SEQUENCE</scope>
    <source>
        <strain evidence="5">MJB4</strain>
    </source>
</reference>
<dbReference type="EMBL" id="JACYXZ010000002">
    <property type="protein sequence ID" value="MBD8869497.1"/>
    <property type="molecule type" value="Genomic_DNA"/>
</dbReference>
<evidence type="ECO:0000256" key="2">
    <source>
        <dbReference type="ARBA" id="ARBA00022729"/>
    </source>
</evidence>
<proteinExistence type="predicted"/>
<evidence type="ECO:0000256" key="1">
    <source>
        <dbReference type="ARBA" id="ARBA00004613"/>
    </source>
</evidence>
<organism evidence="5 6">
    <name type="scientific">Nocardioides donggukensis</name>
    <dbReference type="NCBI Taxonomy" id="2774019"/>
    <lineage>
        <taxon>Bacteria</taxon>
        <taxon>Bacillati</taxon>
        <taxon>Actinomycetota</taxon>
        <taxon>Actinomycetes</taxon>
        <taxon>Propionibacteriales</taxon>
        <taxon>Nocardioidaceae</taxon>
        <taxon>Nocardioides</taxon>
    </lineage>
</organism>
<evidence type="ECO:0000259" key="4">
    <source>
        <dbReference type="PROSITE" id="PS51677"/>
    </source>
</evidence>
<sequence>MAETLRRVLRWRWALIAAVVVPSALVAVTLVELQPEPHEAVSVIAVVPESPELASNDLVQLAVDRYVVLLQSESVLLRVAEESGIPLSTLRSGVSVSAAPQSANVRVVASAPTADQARAAANAVAEEGVGLAGDDATVGVEILAEATDQALPLTASPRILQAVLILAALAVALGWASVVELTRPRVRTGEDVESVTGVGLLGVVPGLGSRRPVTLTPDHDTQAAARELRQGFLAGGRDAPCGTTYVVGVGPGAEGATIACWLARAAVDQGESVVLVDAEVERADLSAGLGLPGDPGLGDLLDRPGLLRTAVIDSHGVDVVATRPFPDAGGLRGDRLGAVLRAAEDRADRVLVHASTDQGPVLAEAAGGAADVLLVVAAGTPVPEVRRAAARMRRLGLPLRGAVLNLPDRGARGRSGRPRWSRAPVVLMYHGFCTERRSDDPENLFVEVAAFEQQLTWLLEHGWTPLDLDGFLAARAGRRPSSRSFLVTIDDGYESVAELAAPVLRRLGVPALLFVPSALVGEEAHWLESPAHEPLLDAEQLRELCDGHGIEVGGHGRDHRDLRGLTPVELDGEVAGAGVELSELLDREVRSLAYPYGGHDPAARAAAERSGARVAFSVHDDAGPFAVSRVDVNATDTSRSFRLKLMPQYRRVWNALQRAPWVRRLVRRSIARTPQPES</sequence>
<gene>
    <name evidence="5" type="ORF">IE331_07665</name>
</gene>
<evidence type="ECO:0000256" key="3">
    <source>
        <dbReference type="SAM" id="Phobius"/>
    </source>
</evidence>
<dbReference type="InterPro" id="IPR051398">
    <property type="entry name" value="Polysacch_Deacetylase"/>
</dbReference>
<dbReference type="GO" id="GO:0016810">
    <property type="term" value="F:hydrolase activity, acting on carbon-nitrogen (but not peptide) bonds"/>
    <property type="evidence" value="ECO:0007669"/>
    <property type="project" value="InterPro"/>
</dbReference>
<dbReference type="Gene3D" id="3.40.50.300">
    <property type="entry name" value="P-loop containing nucleotide triphosphate hydrolases"/>
    <property type="match status" value="1"/>
</dbReference>
<accession>A0A927K3R0</accession>
<dbReference type="PANTHER" id="PTHR34216">
    <property type="match status" value="1"/>
</dbReference>
<dbReference type="CDD" id="cd10918">
    <property type="entry name" value="CE4_NodB_like_5s_6s"/>
    <property type="match status" value="1"/>
</dbReference>
<feature type="transmembrane region" description="Helical" evidence="3">
    <location>
        <begin position="12"/>
        <end position="31"/>
    </location>
</feature>
<dbReference type="PANTHER" id="PTHR34216:SF3">
    <property type="entry name" value="POLY-BETA-1,6-N-ACETYL-D-GLUCOSAMINE N-DEACETYLASE"/>
    <property type="match status" value="1"/>
</dbReference>
<feature type="domain" description="NodB homology" evidence="4">
    <location>
        <begin position="483"/>
        <end position="678"/>
    </location>
</feature>
<dbReference type="SUPFAM" id="SSF88713">
    <property type="entry name" value="Glycoside hydrolase/deacetylase"/>
    <property type="match status" value="1"/>
</dbReference>
<dbReference type="InterPro" id="IPR002509">
    <property type="entry name" value="NODB_dom"/>
</dbReference>
<dbReference type="RefSeq" id="WP_192142230.1">
    <property type="nucleotide sequence ID" value="NZ_JACYXZ010000002.1"/>
</dbReference>
<evidence type="ECO:0000313" key="6">
    <source>
        <dbReference type="Proteomes" id="UP000616839"/>
    </source>
</evidence>
<dbReference type="Pfam" id="PF01522">
    <property type="entry name" value="Polysacc_deac_1"/>
    <property type="match status" value="1"/>
</dbReference>